<dbReference type="GO" id="GO:0008233">
    <property type="term" value="F:peptidase activity"/>
    <property type="evidence" value="ECO:0007669"/>
    <property type="project" value="UniProtKB-KW"/>
</dbReference>
<dbReference type="InterPro" id="IPR021109">
    <property type="entry name" value="Peptidase_aspartic_dom_sf"/>
</dbReference>
<evidence type="ECO:0000259" key="2">
    <source>
        <dbReference type="PROSITE" id="PS50106"/>
    </source>
</evidence>
<keyword evidence="3" id="KW-0645">Protease</keyword>
<reference evidence="3 4" key="1">
    <citation type="submission" date="2019-07" db="EMBL/GenBank/DDBJ databases">
        <title>Genomic Encyclopedia of Archaeal and Bacterial Type Strains, Phase II (KMG-II): from individual species to whole genera.</title>
        <authorList>
            <person name="Goeker M."/>
        </authorList>
    </citation>
    <scope>NUCLEOTIDE SEQUENCE [LARGE SCALE GENOMIC DNA]</scope>
    <source>
        <strain evidence="3 4">ATCC BAA-1854</strain>
    </source>
</reference>
<dbReference type="AlphaFoldDB" id="A0A562U4J7"/>
<dbReference type="PROSITE" id="PS51257">
    <property type="entry name" value="PROKAR_LIPOPROTEIN"/>
    <property type="match status" value="1"/>
</dbReference>
<feature type="signal peptide" evidence="1">
    <location>
        <begin position="1"/>
        <end position="26"/>
    </location>
</feature>
<dbReference type="SMART" id="SM00228">
    <property type="entry name" value="PDZ"/>
    <property type="match status" value="1"/>
</dbReference>
<evidence type="ECO:0000256" key="1">
    <source>
        <dbReference type="SAM" id="SignalP"/>
    </source>
</evidence>
<dbReference type="OrthoDB" id="3521766at2"/>
<organism evidence="3 4">
    <name type="scientific">Mucilaginibacter frigoritolerans</name>
    <dbReference type="NCBI Taxonomy" id="652788"/>
    <lineage>
        <taxon>Bacteria</taxon>
        <taxon>Pseudomonadati</taxon>
        <taxon>Bacteroidota</taxon>
        <taxon>Sphingobacteriia</taxon>
        <taxon>Sphingobacteriales</taxon>
        <taxon>Sphingobacteriaceae</taxon>
        <taxon>Mucilaginibacter</taxon>
    </lineage>
</organism>
<protein>
    <submittedName>
        <fullName evidence="3">Aspartyl protease</fullName>
    </submittedName>
</protein>
<comment type="caution">
    <text evidence="3">The sequence shown here is derived from an EMBL/GenBank/DDBJ whole genome shotgun (WGS) entry which is preliminary data.</text>
</comment>
<dbReference type="Pfam" id="PF00595">
    <property type="entry name" value="PDZ"/>
    <property type="match status" value="1"/>
</dbReference>
<sequence length="409" mass="45769">MHAKTIHGWVFWLLFLSCFLASSVDAQYFDINGHKKRVIIPFRLVRNMIIIKVEINNKGPFNFIMDTGVGLMIITDPQLIDSLKVCKNRTLKLGGLGEGDDYEAYATAPLQINIPGLTSHDVAAAILKKDNFGLSNYAGMPIHGLLGYEFFNNLAVRVDFSDSTLTVYRPGDVRLYGKGEKIPITIEDHKPYLETNVNMPDGCIKKTKLVIDLGAGHPLLLENMEKALPKNCIAANLGMGFNGPVSGYISRISEVELGKYKIRNIVSSFPTGDSLICKSEDIKRDGNLGLGILKRFIIVFDYHNNLIYLKPGPNFKEPFEHDMSGLEYYAGGDDYKHIIISRVEPGSAGDTIGLEKDDEILSINLKPTSTMSLEQIDDIFKSQNDRNLVLEVFHDNKHDMVIMTLKRRI</sequence>
<keyword evidence="4" id="KW-1185">Reference proteome</keyword>
<proteinExistence type="predicted"/>
<feature type="domain" description="PDZ" evidence="2">
    <location>
        <begin position="325"/>
        <end position="382"/>
    </location>
</feature>
<dbReference type="Gene3D" id="2.30.42.10">
    <property type="match status" value="1"/>
</dbReference>
<dbReference type="Pfam" id="PF13650">
    <property type="entry name" value="Asp_protease_2"/>
    <property type="match status" value="1"/>
</dbReference>
<keyword evidence="1" id="KW-0732">Signal</keyword>
<accession>A0A562U4J7</accession>
<evidence type="ECO:0000313" key="3">
    <source>
        <dbReference type="EMBL" id="TWJ00743.1"/>
    </source>
</evidence>
<dbReference type="PROSITE" id="PS50106">
    <property type="entry name" value="PDZ"/>
    <property type="match status" value="1"/>
</dbReference>
<feature type="chain" id="PRO_5021993551" evidence="1">
    <location>
        <begin position="27"/>
        <end position="409"/>
    </location>
</feature>
<dbReference type="InterPro" id="IPR001478">
    <property type="entry name" value="PDZ"/>
</dbReference>
<dbReference type="Gene3D" id="2.40.70.10">
    <property type="entry name" value="Acid Proteases"/>
    <property type="match status" value="2"/>
</dbReference>
<keyword evidence="3" id="KW-0378">Hydrolase</keyword>
<name>A0A562U4J7_9SPHI</name>
<evidence type="ECO:0000313" key="4">
    <source>
        <dbReference type="Proteomes" id="UP000317010"/>
    </source>
</evidence>
<dbReference type="EMBL" id="VLLI01000005">
    <property type="protein sequence ID" value="TWJ00743.1"/>
    <property type="molecule type" value="Genomic_DNA"/>
</dbReference>
<dbReference type="GO" id="GO:0006508">
    <property type="term" value="P:proteolysis"/>
    <property type="evidence" value="ECO:0007669"/>
    <property type="project" value="UniProtKB-KW"/>
</dbReference>
<dbReference type="InterPro" id="IPR036034">
    <property type="entry name" value="PDZ_sf"/>
</dbReference>
<gene>
    <name evidence="3" type="ORF">JN11_01999</name>
</gene>
<dbReference type="SUPFAM" id="SSF50156">
    <property type="entry name" value="PDZ domain-like"/>
    <property type="match status" value="1"/>
</dbReference>
<dbReference type="RefSeq" id="WP_144912103.1">
    <property type="nucleotide sequence ID" value="NZ_VLLI01000005.1"/>
</dbReference>
<dbReference type="Proteomes" id="UP000317010">
    <property type="component" value="Unassembled WGS sequence"/>
</dbReference>